<evidence type="ECO:0000313" key="2">
    <source>
        <dbReference type="Proteomes" id="UP000283786"/>
    </source>
</evidence>
<dbReference type="EMBL" id="CP060436">
    <property type="protein sequence ID" value="QPM90581.1"/>
    <property type="molecule type" value="Genomic_DNA"/>
</dbReference>
<dbReference type="InterPro" id="IPR036388">
    <property type="entry name" value="WH-like_DNA-bd_sf"/>
</dbReference>
<dbReference type="Proteomes" id="UP000283786">
    <property type="component" value="Chromosome"/>
</dbReference>
<dbReference type="RefSeq" id="WP_119837574.1">
    <property type="nucleotide sequence ID" value="NZ_CP060436.1"/>
</dbReference>
<dbReference type="GO" id="GO:0003677">
    <property type="term" value="F:DNA binding"/>
    <property type="evidence" value="ECO:0007669"/>
    <property type="project" value="InterPro"/>
</dbReference>
<sequence length="159" mass="17285">MLNRPWVVWCLVIVQCLCGAYFLWEILAAILGLPSVPLRWNVRELVEAGASIGLILGAFLGVRLAFVAQHATHRAENARQITSGEFTSVVDTYFADLGLTGAETEVAWFIVKGISLAEIADLRQTRIGTVKAQCAAIYKKAGVTGKSQLVSQLVEDILL</sequence>
<dbReference type="AlphaFoldDB" id="A0A418SLD5"/>
<organism evidence="1 2">
    <name type="scientific">Pseudooceanicola algae</name>
    <dbReference type="NCBI Taxonomy" id="1537215"/>
    <lineage>
        <taxon>Bacteria</taxon>
        <taxon>Pseudomonadati</taxon>
        <taxon>Pseudomonadota</taxon>
        <taxon>Alphaproteobacteria</taxon>
        <taxon>Rhodobacterales</taxon>
        <taxon>Paracoccaceae</taxon>
        <taxon>Pseudooceanicola</taxon>
    </lineage>
</organism>
<dbReference type="GO" id="GO:0006355">
    <property type="term" value="P:regulation of DNA-templated transcription"/>
    <property type="evidence" value="ECO:0007669"/>
    <property type="project" value="InterPro"/>
</dbReference>
<name>A0A418SLD5_9RHOB</name>
<dbReference type="OrthoDB" id="8277135at2"/>
<reference evidence="1 2" key="1">
    <citation type="submission" date="2020-08" db="EMBL/GenBank/DDBJ databases">
        <title>Genome sequence of Rhodobacteraceae bacterium Lw-13e.</title>
        <authorList>
            <person name="Poehlein A."/>
            <person name="Wolter L."/>
            <person name="Daniel R."/>
            <person name="Brinkhoff T."/>
        </authorList>
    </citation>
    <scope>NUCLEOTIDE SEQUENCE [LARGE SCALE GENOMIC DNA]</scope>
    <source>
        <strain evidence="1 2">Lw-13e</strain>
    </source>
</reference>
<gene>
    <name evidence="1" type="ORF">PSAL_018200</name>
</gene>
<proteinExistence type="predicted"/>
<dbReference type="InterPro" id="IPR016032">
    <property type="entry name" value="Sig_transdc_resp-reg_C-effctor"/>
</dbReference>
<evidence type="ECO:0000313" key="1">
    <source>
        <dbReference type="EMBL" id="QPM90581.1"/>
    </source>
</evidence>
<protein>
    <submittedName>
        <fullName evidence="1">Uncharacterized protein</fullName>
    </submittedName>
</protein>
<keyword evidence="2" id="KW-1185">Reference proteome</keyword>
<dbReference type="KEGG" id="palw:PSAL_018200"/>
<dbReference type="SMART" id="SM00421">
    <property type="entry name" value="HTH_LUXR"/>
    <property type="match status" value="1"/>
</dbReference>
<dbReference type="InterPro" id="IPR000792">
    <property type="entry name" value="Tscrpt_reg_LuxR_C"/>
</dbReference>
<accession>A0A418SLD5</accession>
<dbReference type="SUPFAM" id="SSF46894">
    <property type="entry name" value="C-terminal effector domain of the bipartite response regulators"/>
    <property type="match status" value="1"/>
</dbReference>
<dbReference type="Gene3D" id="1.10.10.10">
    <property type="entry name" value="Winged helix-like DNA-binding domain superfamily/Winged helix DNA-binding domain"/>
    <property type="match status" value="1"/>
</dbReference>